<dbReference type="GO" id="GO:0016746">
    <property type="term" value="F:acyltransferase activity"/>
    <property type="evidence" value="ECO:0007669"/>
    <property type="project" value="UniProtKB-KW"/>
</dbReference>
<dbReference type="AlphaFoldDB" id="A0AAD9FNN1"/>
<reference evidence="1" key="1">
    <citation type="submission" date="2023-04" db="EMBL/GenBank/DDBJ databases">
        <title>Chromosome-level genome of Chaenocephalus aceratus.</title>
        <authorList>
            <person name="Park H."/>
        </authorList>
    </citation>
    <scope>NUCLEOTIDE SEQUENCE</scope>
    <source>
        <strain evidence="1">DE</strain>
        <tissue evidence="1">Muscle</tissue>
    </source>
</reference>
<feature type="non-terminal residue" evidence="1">
    <location>
        <position position="110"/>
    </location>
</feature>
<keyword evidence="1" id="KW-0808">Transferase</keyword>
<accession>A0AAD9FNN1</accession>
<keyword evidence="2" id="KW-1185">Reference proteome</keyword>
<dbReference type="Proteomes" id="UP001228049">
    <property type="component" value="Unassembled WGS sequence"/>
</dbReference>
<organism evidence="1 2">
    <name type="scientific">Dissostichus eleginoides</name>
    <name type="common">Patagonian toothfish</name>
    <name type="synonym">Dissostichus amissus</name>
    <dbReference type="NCBI Taxonomy" id="100907"/>
    <lineage>
        <taxon>Eukaryota</taxon>
        <taxon>Metazoa</taxon>
        <taxon>Chordata</taxon>
        <taxon>Craniata</taxon>
        <taxon>Vertebrata</taxon>
        <taxon>Euteleostomi</taxon>
        <taxon>Actinopterygii</taxon>
        <taxon>Neopterygii</taxon>
        <taxon>Teleostei</taxon>
        <taxon>Neoteleostei</taxon>
        <taxon>Acanthomorphata</taxon>
        <taxon>Eupercaria</taxon>
        <taxon>Perciformes</taxon>
        <taxon>Notothenioidei</taxon>
        <taxon>Nototheniidae</taxon>
        <taxon>Dissostichus</taxon>
    </lineage>
</organism>
<name>A0AAD9FNN1_DISEL</name>
<feature type="non-terminal residue" evidence="1">
    <location>
        <position position="1"/>
    </location>
</feature>
<evidence type="ECO:0000313" key="2">
    <source>
        <dbReference type="Proteomes" id="UP001228049"/>
    </source>
</evidence>
<proteinExistence type="predicted"/>
<protein>
    <submittedName>
        <fullName evidence="1">Phosphate acyltransferase</fullName>
    </submittedName>
</protein>
<dbReference type="EMBL" id="JASDAP010000003">
    <property type="protein sequence ID" value="KAK1905675.1"/>
    <property type="molecule type" value="Genomic_DNA"/>
</dbReference>
<gene>
    <name evidence="1" type="ORF">KUDE01_012854</name>
</gene>
<sequence length="110" mass="11858">PDGPNVLVCQSAAIGQIHPDWMPRSGFAADALTGASIIASPPPGQIKMQSLQKKPCCDPMHQTEAAVMNEAWGPDLSSVQWPDVLLWTCCWESGTGPEKMILCEVTRVLL</sequence>
<keyword evidence="1" id="KW-0012">Acyltransferase</keyword>
<evidence type="ECO:0000313" key="1">
    <source>
        <dbReference type="EMBL" id="KAK1905675.1"/>
    </source>
</evidence>
<comment type="caution">
    <text evidence="1">The sequence shown here is derived from an EMBL/GenBank/DDBJ whole genome shotgun (WGS) entry which is preliminary data.</text>
</comment>